<dbReference type="Pfam" id="PF07702">
    <property type="entry name" value="UTRA"/>
    <property type="match status" value="1"/>
</dbReference>
<gene>
    <name evidence="5" type="ORF">UFOPK2342_01497</name>
    <name evidence="6" type="ORF">UFOPK2423_01613</name>
    <name evidence="7" type="ORF">UFOPK3266_01644</name>
</gene>
<dbReference type="CDD" id="cd07377">
    <property type="entry name" value="WHTH_GntR"/>
    <property type="match status" value="1"/>
</dbReference>
<dbReference type="Gene3D" id="1.10.10.10">
    <property type="entry name" value="Winged helix-like DNA-binding domain superfamily/Winged helix DNA-binding domain"/>
    <property type="match status" value="1"/>
</dbReference>
<evidence type="ECO:0000256" key="1">
    <source>
        <dbReference type="ARBA" id="ARBA00023015"/>
    </source>
</evidence>
<dbReference type="InterPro" id="IPR028978">
    <property type="entry name" value="Chorismate_lyase_/UTRA_dom_sf"/>
</dbReference>
<dbReference type="SUPFAM" id="SSF46785">
    <property type="entry name" value="Winged helix' DNA-binding domain"/>
    <property type="match status" value="1"/>
</dbReference>
<evidence type="ECO:0000256" key="2">
    <source>
        <dbReference type="ARBA" id="ARBA00023125"/>
    </source>
</evidence>
<dbReference type="EMBL" id="CAEZXB010000040">
    <property type="protein sequence ID" value="CAB4686189.1"/>
    <property type="molecule type" value="Genomic_DNA"/>
</dbReference>
<feature type="domain" description="HTH gntR-type" evidence="4">
    <location>
        <begin position="4"/>
        <end position="72"/>
    </location>
</feature>
<reference evidence="6" key="1">
    <citation type="submission" date="2020-05" db="EMBL/GenBank/DDBJ databases">
        <authorList>
            <person name="Chiriac C."/>
            <person name="Salcher M."/>
            <person name="Ghai R."/>
            <person name="Kavagutti S V."/>
        </authorList>
    </citation>
    <scope>NUCLEOTIDE SEQUENCE</scope>
</reference>
<dbReference type="Gene3D" id="3.40.1410.10">
    <property type="entry name" value="Chorismate lyase-like"/>
    <property type="match status" value="1"/>
</dbReference>
<evidence type="ECO:0000259" key="4">
    <source>
        <dbReference type="PROSITE" id="PS50949"/>
    </source>
</evidence>
<dbReference type="PROSITE" id="PS50949">
    <property type="entry name" value="HTH_GNTR"/>
    <property type="match status" value="1"/>
</dbReference>
<evidence type="ECO:0000256" key="3">
    <source>
        <dbReference type="ARBA" id="ARBA00023163"/>
    </source>
</evidence>
<organism evidence="6">
    <name type="scientific">freshwater metagenome</name>
    <dbReference type="NCBI Taxonomy" id="449393"/>
    <lineage>
        <taxon>unclassified sequences</taxon>
        <taxon>metagenomes</taxon>
        <taxon>ecological metagenomes</taxon>
    </lineage>
</organism>
<dbReference type="GO" id="GO:0045892">
    <property type="term" value="P:negative regulation of DNA-templated transcription"/>
    <property type="evidence" value="ECO:0007669"/>
    <property type="project" value="TreeGrafter"/>
</dbReference>
<dbReference type="GO" id="GO:0003677">
    <property type="term" value="F:DNA binding"/>
    <property type="evidence" value="ECO:0007669"/>
    <property type="project" value="UniProtKB-KW"/>
</dbReference>
<dbReference type="SMART" id="SM00345">
    <property type="entry name" value="HTH_GNTR"/>
    <property type="match status" value="1"/>
</dbReference>
<evidence type="ECO:0000313" key="6">
    <source>
        <dbReference type="EMBL" id="CAB4708951.1"/>
    </source>
</evidence>
<dbReference type="InterPro" id="IPR036390">
    <property type="entry name" value="WH_DNA-bd_sf"/>
</dbReference>
<dbReference type="InterPro" id="IPR050679">
    <property type="entry name" value="Bact_HTH_transcr_reg"/>
</dbReference>
<dbReference type="PRINTS" id="PR00035">
    <property type="entry name" value="HTHGNTR"/>
</dbReference>
<sequence length="244" mass="26972">MKTRPKYLSIADEIHARILGGEFAGAGKLPTQKELAQEYGVAVLTIKQALSELQNEGLISGVRGSGTFISSEAFRYQIKFLSSFADEVSSQHRELTTELLQVVSVKEPDLEVTAQLGIPANTPYVCIWRLRSIDGVPLILQRSFITDELFNKFDQAQLREKSLYSMLTQSAGITISRASETIRAIALPEYAAEHLGQPSGSVALFSVRVTKDESDKPVVLDYAYFPGDSAVIESERFVRRGSHE</sequence>
<dbReference type="PANTHER" id="PTHR44846">
    <property type="entry name" value="MANNOSYL-D-GLYCERATE TRANSPORT/METABOLISM SYSTEM REPRESSOR MNGR-RELATED"/>
    <property type="match status" value="1"/>
</dbReference>
<dbReference type="PANTHER" id="PTHR44846:SF1">
    <property type="entry name" value="MANNOSYL-D-GLYCERATE TRANSPORT_METABOLISM SYSTEM REPRESSOR MNGR-RELATED"/>
    <property type="match status" value="1"/>
</dbReference>
<dbReference type="SUPFAM" id="SSF64288">
    <property type="entry name" value="Chorismate lyase-like"/>
    <property type="match status" value="1"/>
</dbReference>
<dbReference type="EMBL" id="CAEZXN010000062">
    <property type="protein sequence ID" value="CAB4708951.1"/>
    <property type="molecule type" value="Genomic_DNA"/>
</dbReference>
<dbReference type="Pfam" id="PF00392">
    <property type="entry name" value="GntR"/>
    <property type="match status" value="1"/>
</dbReference>
<keyword evidence="3" id="KW-0804">Transcription</keyword>
<dbReference type="SMART" id="SM00866">
    <property type="entry name" value="UTRA"/>
    <property type="match status" value="1"/>
</dbReference>
<dbReference type="InterPro" id="IPR011663">
    <property type="entry name" value="UTRA"/>
</dbReference>
<proteinExistence type="predicted"/>
<protein>
    <submittedName>
        <fullName evidence="6">Unannotated protein</fullName>
    </submittedName>
</protein>
<keyword evidence="2" id="KW-0238">DNA-binding</keyword>
<accession>A0A6J6QAU2</accession>
<name>A0A6J6QAU2_9ZZZZ</name>
<dbReference type="GO" id="GO:0003700">
    <property type="term" value="F:DNA-binding transcription factor activity"/>
    <property type="evidence" value="ECO:0007669"/>
    <property type="project" value="InterPro"/>
</dbReference>
<evidence type="ECO:0000313" key="7">
    <source>
        <dbReference type="EMBL" id="CAB4845507.1"/>
    </source>
</evidence>
<dbReference type="InterPro" id="IPR000524">
    <property type="entry name" value="Tscrpt_reg_HTH_GntR"/>
</dbReference>
<keyword evidence="1" id="KW-0805">Transcription regulation</keyword>
<dbReference type="EMBL" id="CAFBAA010000067">
    <property type="protein sequence ID" value="CAB4845507.1"/>
    <property type="molecule type" value="Genomic_DNA"/>
</dbReference>
<dbReference type="AlphaFoldDB" id="A0A6J6QAU2"/>
<dbReference type="InterPro" id="IPR036388">
    <property type="entry name" value="WH-like_DNA-bd_sf"/>
</dbReference>
<evidence type="ECO:0000313" key="5">
    <source>
        <dbReference type="EMBL" id="CAB4686189.1"/>
    </source>
</evidence>